<sequence>MLLHHLVDARKRSCTDPINLLQSLFDEYRCGLIEILVDFVDEVKTIEDFSLDQGFECEVVEREDGFSVLLKRDQNFFLEVL</sequence>
<dbReference type="OrthoDB" id="9920444at2"/>
<comment type="caution">
    <text evidence="1">The sequence shown here is derived from an EMBL/GenBank/DDBJ whole genome shotgun (WGS) entry which is preliminary data.</text>
</comment>
<evidence type="ECO:0008006" key="3">
    <source>
        <dbReference type="Google" id="ProtNLM"/>
    </source>
</evidence>
<name>A0A1V4IAT8_9FIRM</name>
<reference evidence="1 2" key="1">
    <citation type="submission" date="2017-03" db="EMBL/GenBank/DDBJ databases">
        <title>Genome sequence of Clostridium thermoalcaliphilum DSM 7309.</title>
        <authorList>
            <person name="Poehlein A."/>
            <person name="Daniel R."/>
        </authorList>
    </citation>
    <scope>NUCLEOTIDE SEQUENCE [LARGE SCALE GENOMIC DNA]</scope>
    <source>
        <strain evidence="1 2">DSM 7309</strain>
    </source>
</reference>
<dbReference type="Gene3D" id="3.30.110.40">
    <property type="entry name" value="TusA-like domain"/>
    <property type="match status" value="1"/>
</dbReference>
<dbReference type="EMBL" id="MZGW01000001">
    <property type="protein sequence ID" value="OPJ57033.1"/>
    <property type="molecule type" value="Genomic_DNA"/>
</dbReference>
<keyword evidence="2" id="KW-1185">Reference proteome</keyword>
<dbReference type="Proteomes" id="UP000190140">
    <property type="component" value="Unassembled WGS sequence"/>
</dbReference>
<organism evidence="1 2">
    <name type="scientific">Alkalithermobacter paradoxus</name>
    <dbReference type="NCBI Taxonomy" id="29349"/>
    <lineage>
        <taxon>Bacteria</taxon>
        <taxon>Bacillati</taxon>
        <taxon>Bacillota</taxon>
        <taxon>Clostridia</taxon>
        <taxon>Peptostreptococcales</taxon>
        <taxon>Tepidibacteraceae</taxon>
        <taxon>Alkalithermobacter</taxon>
    </lineage>
</organism>
<dbReference type="STRING" id="29349.CLOTH_03150"/>
<gene>
    <name evidence="1" type="ORF">CLOTH_03150</name>
</gene>
<proteinExistence type="predicted"/>
<protein>
    <recommendedName>
        <fullName evidence="3">SirA-like protein</fullName>
    </recommendedName>
</protein>
<evidence type="ECO:0000313" key="2">
    <source>
        <dbReference type="Proteomes" id="UP000190140"/>
    </source>
</evidence>
<dbReference type="InterPro" id="IPR036868">
    <property type="entry name" value="TusA-like_sf"/>
</dbReference>
<dbReference type="AlphaFoldDB" id="A0A1V4IAT8"/>
<dbReference type="RefSeq" id="WP_079410549.1">
    <property type="nucleotide sequence ID" value="NZ_MZGW01000001.1"/>
</dbReference>
<accession>A0A1V4IAT8</accession>
<evidence type="ECO:0000313" key="1">
    <source>
        <dbReference type="EMBL" id="OPJ57033.1"/>
    </source>
</evidence>